<evidence type="ECO:0000256" key="1">
    <source>
        <dbReference type="SAM" id="MobiDB-lite"/>
    </source>
</evidence>
<protein>
    <submittedName>
        <fullName evidence="4">Acyltransferase family-domain-containing protein</fullName>
    </submittedName>
</protein>
<keyword evidence="2" id="KW-0472">Membrane</keyword>
<name>A0AAJ0EPH0_9PEZI</name>
<keyword evidence="2" id="KW-0812">Transmembrane</keyword>
<feature type="transmembrane region" description="Helical" evidence="2">
    <location>
        <begin position="153"/>
        <end position="176"/>
    </location>
</feature>
<sequence>MSEDLESSLLSSQPSSPSSPSSSSQASFSSVSDDLEEYARLCQDEKHEGLQIQAFEIEDDISLVDTIIAPPPSPPWLRYPKKLALALVPSFLHPVDPDAIPKPLHPSAWLDGLRGLAAFFVVCHHWSLVSLPIEVRRGFMSDDTPLLLQIPILRLALSGLSNVCVFFVISGYALSYKPMKLIKQKKAGEFAIATASSAFRRYIRLFLPTMITSLAVAGMAYFKLFELEPIPGPAVPGFRPPALDTVWDQVRGWWMHFSNLSDPFSKNMERGLGFPYQPQLWTIPVEFEGSRAIFLAHIAFYRVRPSVRIFFLVFLMIYTIHSGYWQFFLFFAGLLLAILRFYGSDETADDESNGYDWHSLPHLSSPSYWRREGLSGFNAPISLIKSSNTYGISKKSLQVASLIGALWILSFPEGSGSVTVTPGFRTLSWLTPAPYGEGDLFWIPLAAVWLVFTIDQSPFIQQFFTGRIVQYLGRISYAIYLIHGCLLWLWGYHLLQFFSAITGIPLEANFGAGWTFVVFLTTCLFLPGVVCVADFVQRYVDANSVRFAAWFEGKLIEKTK</sequence>
<feature type="region of interest" description="Disordered" evidence="1">
    <location>
        <begin position="1"/>
        <end position="31"/>
    </location>
</feature>
<feature type="compositionally biased region" description="Low complexity" evidence="1">
    <location>
        <begin position="7"/>
        <end position="31"/>
    </location>
</feature>
<feature type="transmembrane region" description="Helical" evidence="2">
    <location>
        <begin position="399"/>
        <end position="420"/>
    </location>
</feature>
<dbReference type="GeneID" id="85455805"/>
<feature type="transmembrane region" description="Helical" evidence="2">
    <location>
        <begin position="512"/>
        <end position="536"/>
    </location>
</feature>
<dbReference type="PANTHER" id="PTHR23028:SF134">
    <property type="entry name" value="PUTATIVE (AFU_ORTHOLOGUE AFUA_4G08520)-RELATED"/>
    <property type="match status" value="1"/>
</dbReference>
<feature type="domain" description="Acyltransferase 3" evidence="3">
    <location>
        <begin position="108"/>
        <end position="524"/>
    </location>
</feature>
<dbReference type="InterPro" id="IPR002656">
    <property type="entry name" value="Acyl_transf_3_dom"/>
</dbReference>
<comment type="caution">
    <text evidence="4">The sequence shown here is derived from an EMBL/GenBank/DDBJ whole genome shotgun (WGS) entry which is preliminary data.</text>
</comment>
<feature type="transmembrane region" description="Helical" evidence="2">
    <location>
        <begin position="202"/>
        <end position="222"/>
    </location>
</feature>
<feature type="transmembrane region" description="Helical" evidence="2">
    <location>
        <begin position="471"/>
        <end position="492"/>
    </location>
</feature>
<dbReference type="Proteomes" id="UP001224890">
    <property type="component" value="Unassembled WGS sequence"/>
</dbReference>
<dbReference type="Pfam" id="PF01757">
    <property type="entry name" value="Acyl_transf_3"/>
    <property type="match status" value="1"/>
</dbReference>
<proteinExistence type="predicted"/>
<dbReference type="InterPro" id="IPR050879">
    <property type="entry name" value="Acyltransferase_3"/>
</dbReference>
<accession>A0AAJ0EPH0</accession>
<evidence type="ECO:0000313" key="4">
    <source>
        <dbReference type="EMBL" id="KAK1671676.1"/>
    </source>
</evidence>
<feature type="transmembrane region" description="Helical" evidence="2">
    <location>
        <begin position="440"/>
        <end position="459"/>
    </location>
</feature>
<organism evidence="4 5">
    <name type="scientific">Colletotrichum godetiae</name>
    <dbReference type="NCBI Taxonomy" id="1209918"/>
    <lineage>
        <taxon>Eukaryota</taxon>
        <taxon>Fungi</taxon>
        <taxon>Dikarya</taxon>
        <taxon>Ascomycota</taxon>
        <taxon>Pezizomycotina</taxon>
        <taxon>Sordariomycetes</taxon>
        <taxon>Hypocreomycetidae</taxon>
        <taxon>Glomerellales</taxon>
        <taxon>Glomerellaceae</taxon>
        <taxon>Colletotrichum</taxon>
        <taxon>Colletotrichum acutatum species complex</taxon>
    </lineage>
</organism>
<gene>
    <name evidence="4" type="ORF">BDP55DRAFT_617247</name>
</gene>
<reference evidence="4" key="1">
    <citation type="submission" date="2021-06" db="EMBL/GenBank/DDBJ databases">
        <title>Comparative genomics, transcriptomics and evolutionary studies reveal genomic signatures of adaptation to plant cell wall in hemibiotrophic fungi.</title>
        <authorList>
            <consortium name="DOE Joint Genome Institute"/>
            <person name="Baroncelli R."/>
            <person name="Diaz J.F."/>
            <person name="Benocci T."/>
            <person name="Peng M."/>
            <person name="Battaglia E."/>
            <person name="Haridas S."/>
            <person name="Andreopoulos W."/>
            <person name="Labutti K."/>
            <person name="Pangilinan J."/>
            <person name="Floch G.L."/>
            <person name="Makela M.R."/>
            <person name="Henrissat B."/>
            <person name="Grigoriev I.V."/>
            <person name="Crouch J.A."/>
            <person name="De Vries R.P."/>
            <person name="Sukno S.A."/>
            <person name="Thon M.R."/>
        </authorList>
    </citation>
    <scope>NUCLEOTIDE SEQUENCE</scope>
    <source>
        <strain evidence="4">CBS 193.32</strain>
    </source>
</reference>
<evidence type="ECO:0000313" key="5">
    <source>
        <dbReference type="Proteomes" id="UP001224890"/>
    </source>
</evidence>
<dbReference type="RefSeq" id="XP_060425679.1">
    <property type="nucleotide sequence ID" value="XM_060571279.1"/>
</dbReference>
<evidence type="ECO:0000256" key="2">
    <source>
        <dbReference type="SAM" id="Phobius"/>
    </source>
</evidence>
<dbReference type="PANTHER" id="PTHR23028">
    <property type="entry name" value="ACETYLTRANSFERASE"/>
    <property type="match status" value="1"/>
</dbReference>
<keyword evidence="2" id="KW-1133">Transmembrane helix</keyword>
<keyword evidence="5" id="KW-1185">Reference proteome</keyword>
<dbReference type="EMBL" id="JAHMHR010000044">
    <property type="protein sequence ID" value="KAK1671676.1"/>
    <property type="molecule type" value="Genomic_DNA"/>
</dbReference>
<keyword evidence="4" id="KW-0808">Transferase</keyword>
<dbReference type="GO" id="GO:0016747">
    <property type="term" value="F:acyltransferase activity, transferring groups other than amino-acyl groups"/>
    <property type="evidence" value="ECO:0007669"/>
    <property type="project" value="InterPro"/>
</dbReference>
<evidence type="ECO:0000259" key="3">
    <source>
        <dbReference type="Pfam" id="PF01757"/>
    </source>
</evidence>
<feature type="transmembrane region" description="Helical" evidence="2">
    <location>
        <begin position="309"/>
        <end position="339"/>
    </location>
</feature>
<keyword evidence="4" id="KW-0012">Acyltransferase</keyword>
<dbReference type="AlphaFoldDB" id="A0AAJ0EPH0"/>